<protein>
    <submittedName>
        <fullName evidence="1">Uncharacterized protein</fullName>
    </submittedName>
</protein>
<proteinExistence type="predicted"/>
<keyword evidence="2" id="KW-1185">Reference proteome</keyword>
<gene>
    <name evidence="1" type="ORF">GPECTOR_564g591</name>
</gene>
<dbReference type="AlphaFoldDB" id="A0A150FUQ4"/>
<reference evidence="2" key="1">
    <citation type="journal article" date="2016" name="Nat. Commun.">
        <title>The Gonium pectorale genome demonstrates co-option of cell cycle regulation during the evolution of multicellularity.</title>
        <authorList>
            <person name="Hanschen E.R."/>
            <person name="Marriage T.N."/>
            <person name="Ferris P.J."/>
            <person name="Hamaji T."/>
            <person name="Toyoda A."/>
            <person name="Fujiyama A."/>
            <person name="Neme R."/>
            <person name="Noguchi H."/>
            <person name="Minakuchi Y."/>
            <person name="Suzuki M."/>
            <person name="Kawai-Toyooka H."/>
            <person name="Smith D.R."/>
            <person name="Sparks H."/>
            <person name="Anderson J."/>
            <person name="Bakaric R."/>
            <person name="Luria V."/>
            <person name="Karger A."/>
            <person name="Kirschner M.W."/>
            <person name="Durand P.M."/>
            <person name="Michod R.E."/>
            <person name="Nozaki H."/>
            <person name="Olson B.J."/>
        </authorList>
    </citation>
    <scope>NUCLEOTIDE SEQUENCE [LARGE SCALE GENOMIC DNA]</scope>
    <source>
        <strain evidence="2">NIES-2863</strain>
    </source>
</reference>
<dbReference type="EMBL" id="LSYV01000561">
    <property type="protein sequence ID" value="KXZ41308.1"/>
    <property type="molecule type" value="Genomic_DNA"/>
</dbReference>
<name>A0A150FUQ4_GONPE</name>
<evidence type="ECO:0000313" key="2">
    <source>
        <dbReference type="Proteomes" id="UP000075714"/>
    </source>
</evidence>
<organism evidence="1 2">
    <name type="scientific">Gonium pectorale</name>
    <name type="common">Green alga</name>
    <dbReference type="NCBI Taxonomy" id="33097"/>
    <lineage>
        <taxon>Eukaryota</taxon>
        <taxon>Viridiplantae</taxon>
        <taxon>Chlorophyta</taxon>
        <taxon>core chlorophytes</taxon>
        <taxon>Chlorophyceae</taxon>
        <taxon>CS clade</taxon>
        <taxon>Chlamydomonadales</taxon>
        <taxon>Volvocaceae</taxon>
        <taxon>Gonium</taxon>
    </lineage>
</organism>
<comment type="caution">
    <text evidence="1">The sequence shown here is derived from an EMBL/GenBank/DDBJ whole genome shotgun (WGS) entry which is preliminary data.</text>
</comment>
<sequence length="116" mass="11839">MDLEMPPPDRAALVSQGPQLAASRAACLFAVLPLTVAPPLWKLLLSQPAALLAAPLEELLPRLVAQVGGRVRGVGRRLLELALSARLAAGAAPGELAANQEALAAGVANQLPGAKE</sequence>
<dbReference type="Proteomes" id="UP000075714">
    <property type="component" value="Unassembled WGS sequence"/>
</dbReference>
<evidence type="ECO:0000313" key="1">
    <source>
        <dbReference type="EMBL" id="KXZ41308.1"/>
    </source>
</evidence>
<accession>A0A150FUQ4</accession>